<evidence type="ECO:0000256" key="2">
    <source>
        <dbReference type="ARBA" id="ARBA00023157"/>
    </source>
</evidence>
<organism evidence="4 5">
    <name type="scientific">Thalictrum thalictroides</name>
    <name type="common">Rue-anemone</name>
    <name type="synonym">Anemone thalictroides</name>
    <dbReference type="NCBI Taxonomy" id="46969"/>
    <lineage>
        <taxon>Eukaryota</taxon>
        <taxon>Viridiplantae</taxon>
        <taxon>Streptophyta</taxon>
        <taxon>Embryophyta</taxon>
        <taxon>Tracheophyta</taxon>
        <taxon>Spermatophyta</taxon>
        <taxon>Magnoliopsida</taxon>
        <taxon>Ranunculales</taxon>
        <taxon>Ranunculaceae</taxon>
        <taxon>Thalictroideae</taxon>
        <taxon>Thalictrum</taxon>
    </lineage>
</organism>
<keyword evidence="3" id="KW-0732">Signal</keyword>
<comment type="caution">
    <text evidence="4">The sequence shown here is derived from an EMBL/GenBank/DDBJ whole genome shotgun (WGS) entry which is preliminary data.</text>
</comment>
<comment type="similarity">
    <text evidence="1">Belongs to the Ole e I family.</text>
</comment>
<feature type="chain" id="PRO_5029787980" evidence="3">
    <location>
        <begin position="21"/>
        <end position="159"/>
    </location>
</feature>
<dbReference type="EMBL" id="JABWDY010010350">
    <property type="protein sequence ID" value="KAF5200742.1"/>
    <property type="molecule type" value="Genomic_DNA"/>
</dbReference>
<dbReference type="Pfam" id="PF01190">
    <property type="entry name" value="Pollen_Ole_e_1"/>
    <property type="match status" value="1"/>
</dbReference>
<evidence type="ECO:0000256" key="3">
    <source>
        <dbReference type="SAM" id="SignalP"/>
    </source>
</evidence>
<keyword evidence="5" id="KW-1185">Reference proteome</keyword>
<reference evidence="4 5" key="1">
    <citation type="submission" date="2020-06" db="EMBL/GenBank/DDBJ databases">
        <title>Transcriptomic and genomic resources for Thalictrum thalictroides and T. hernandezii: Facilitating candidate gene discovery in an emerging model plant lineage.</title>
        <authorList>
            <person name="Arias T."/>
            <person name="Riano-Pachon D.M."/>
            <person name="Di Stilio V.S."/>
        </authorList>
    </citation>
    <scope>NUCLEOTIDE SEQUENCE [LARGE SCALE GENOMIC DNA]</scope>
    <source>
        <strain evidence="5">cv. WT478/WT964</strain>
        <tissue evidence="4">Leaves</tissue>
    </source>
</reference>
<sequence>MAKFLILLALCVLLPAYVSAVRPLKFPFVVHGKVFCDTCQLGFETPASTYIAGAKVRIVCRNRDSLETVFSCDAVTDKSGSYSVTVAYDHDDQICESVLISSPQEHCAKVLSGREKAPVFLTSNNGINSNDRFANNLGFVRDAALAGCTKIKKLYEEEV</sequence>
<gene>
    <name evidence="4" type="ORF">FRX31_009673</name>
</gene>
<name>A0A7J6WXB5_THATH</name>
<dbReference type="PANTHER" id="PTHR31614">
    <property type="entry name" value="PROTEIN DOWNSTREAM OF FLC-RELATED"/>
    <property type="match status" value="1"/>
</dbReference>
<dbReference type="AlphaFoldDB" id="A0A7J6WXB5"/>
<evidence type="ECO:0000313" key="5">
    <source>
        <dbReference type="Proteomes" id="UP000554482"/>
    </source>
</evidence>
<evidence type="ECO:0000256" key="1">
    <source>
        <dbReference type="ARBA" id="ARBA00010049"/>
    </source>
</evidence>
<protein>
    <submittedName>
        <fullName evidence="4">Pollen-specific protein</fullName>
    </submittedName>
</protein>
<dbReference type="PANTHER" id="PTHR31614:SF5">
    <property type="entry name" value="ALLERGEN-LIKE PROTEIN BRSN20"/>
    <property type="match status" value="1"/>
</dbReference>
<accession>A0A7J6WXB5</accession>
<dbReference type="OrthoDB" id="1896520at2759"/>
<dbReference type="Proteomes" id="UP000554482">
    <property type="component" value="Unassembled WGS sequence"/>
</dbReference>
<proteinExistence type="inferred from homology"/>
<feature type="signal peptide" evidence="3">
    <location>
        <begin position="1"/>
        <end position="20"/>
    </location>
</feature>
<keyword evidence="2" id="KW-1015">Disulfide bond</keyword>
<dbReference type="InterPro" id="IPR006041">
    <property type="entry name" value="Pollen_Ole_e1_allergen"/>
</dbReference>
<evidence type="ECO:0000313" key="4">
    <source>
        <dbReference type="EMBL" id="KAF5200742.1"/>
    </source>
</evidence>